<sequence>MPYKSGGGSQCVVVNCNNNQKRLYDWENSPCQLHKDLNGKDCPCLGPFKQHCIPATGEIRLEWLKSNRKGFCPFKSVVCTKHLIDGRPTAQNPIPVLEMGYQPVTHTTPGRRLLKRLRLEPPENSSTTSRQLKPTA</sequence>
<organism evidence="1 2">
    <name type="scientific">Sinanodonta woodiana</name>
    <name type="common">Chinese pond mussel</name>
    <name type="synonym">Anodonta woodiana</name>
    <dbReference type="NCBI Taxonomy" id="1069815"/>
    <lineage>
        <taxon>Eukaryota</taxon>
        <taxon>Metazoa</taxon>
        <taxon>Spiralia</taxon>
        <taxon>Lophotrochozoa</taxon>
        <taxon>Mollusca</taxon>
        <taxon>Bivalvia</taxon>
        <taxon>Autobranchia</taxon>
        <taxon>Heteroconchia</taxon>
        <taxon>Palaeoheterodonta</taxon>
        <taxon>Unionida</taxon>
        <taxon>Unionoidea</taxon>
        <taxon>Unionidae</taxon>
        <taxon>Unioninae</taxon>
        <taxon>Sinanodonta</taxon>
    </lineage>
</organism>
<protein>
    <submittedName>
        <fullName evidence="1">Uncharacterized protein</fullName>
    </submittedName>
</protein>
<dbReference type="Proteomes" id="UP001634394">
    <property type="component" value="Unassembled WGS sequence"/>
</dbReference>
<name>A0ABD3V128_SINWO</name>
<reference evidence="1 2" key="1">
    <citation type="submission" date="2024-11" db="EMBL/GenBank/DDBJ databases">
        <title>Chromosome-level genome assembly of the freshwater bivalve Anodonta woodiana.</title>
        <authorList>
            <person name="Chen X."/>
        </authorList>
    </citation>
    <scope>NUCLEOTIDE SEQUENCE [LARGE SCALE GENOMIC DNA]</scope>
    <source>
        <strain evidence="1">MN2024</strain>
        <tissue evidence="1">Gills</tissue>
    </source>
</reference>
<accession>A0ABD3V128</accession>
<evidence type="ECO:0000313" key="1">
    <source>
        <dbReference type="EMBL" id="KAL3854308.1"/>
    </source>
</evidence>
<dbReference type="EMBL" id="JBJQND010000014">
    <property type="protein sequence ID" value="KAL3854308.1"/>
    <property type="molecule type" value="Genomic_DNA"/>
</dbReference>
<evidence type="ECO:0000313" key="2">
    <source>
        <dbReference type="Proteomes" id="UP001634394"/>
    </source>
</evidence>
<keyword evidence="2" id="KW-1185">Reference proteome</keyword>
<comment type="caution">
    <text evidence="1">The sequence shown here is derived from an EMBL/GenBank/DDBJ whole genome shotgun (WGS) entry which is preliminary data.</text>
</comment>
<dbReference type="AlphaFoldDB" id="A0ABD3V128"/>
<proteinExistence type="predicted"/>
<gene>
    <name evidence="1" type="ORF">ACJMK2_013582</name>
</gene>